<dbReference type="SMART" id="SM00257">
    <property type="entry name" value="LysM"/>
    <property type="match status" value="1"/>
</dbReference>
<keyword evidence="2" id="KW-0812">Transmembrane</keyword>
<keyword evidence="2" id="KW-1133">Transmembrane helix</keyword>
<dbReference type="EMBL" id="FNJU01000011">
    <property type="protein sequence ID" value="SDP89587.1"/>
    <property type="molecule type" value="Genomic_DNA"/>
</dbReference>
<dbReference type="InterPro" id="IPR036779">
    <property type="entry name" value="LysM_dom_sf"/>
</dbReference>
<reference evidence="5" key="1">
    <citation type="submission" date="2016-10" db="EMBL/GenBank/DDBJ databases">
        <authorList>
            <person name="Varghese N."/>
            <person name="Submissions S."/>
        </authorList>
    </citation>
    <scope>NUCLEOTIDE SEQUENCE [LARGE SCALE GENOMIC DNA]</scope>
    <source>
        <strain evidence="5">IBRC-M10078</strain>
    </source>
</reference>
<evidence type="ECO:0000313" key="5">
    <source>
        <dbReference type="Proteomes" id="UP000199159"/>
    </source>
</evidence>
<protein>
    <submittedName>
        <fullName evidence="4">LysM domain-containing protein</fullName>
    </submittedName>
</protein>
<evidence type="ECO:0000313" key="4">
    <source>
        <dbReference type="EMBL" id="SDP89587.1"/>
    </source>
</evidence>
<evidence type="ECO:0000256" key="2">
    <source>
        <dbReference type="SAM" id="Phobius"/>
    </source>
</evidence>
<dbReference type="PROSITE" id="PS51782">
    <property type="entry name" value="LYSM"/>
    <property type="match status" value="1"/>
</dbReference>
<keyword evidence="2" id="KW-0472">Membrane</keyword>
<dbReference type="Proteomes" id="UP000199159">
    <property type="component" value="Unassembled WGS sequence"/>
</dbReference>
<organism evidence="4 5">
    <name type="scientific">Litchfieldia salsa</name>
    <dbReference type="NCBI Taxonomy" id="930152"/>
    <lineage>
        <taxon>Bacteria</taxon>
        <taxon>Bacillati</taxon>
        <taxon>Bacillota</taxon>
        <taxon>Bacilli</taxon>
        <taxon>Bacillales</taxon>
        <taxon>Bacillaceae</taxon>
        <taxon>Litchfieldia</taxon>
    </lineage>
</organism>
<dbReference type="AlphaFoldDB" id="A0A1H0WG04"/>
<dbReference type="OrthoDB" id="2583609at2"/>
<keyword evidence="5" id="KW-1185">Reference proteome</keyword>
<feature type="domain" description="LysM" evidence="3">
    <location>
        <begin position="145"/>
        <end position="191"/>
    </location>
</feature>
<accession>A0A1H0WG04</accession>
<feature type="region of interest" description="Disordered" evidence="1">
    <location>
        <begin position="1"/>
        <end position="25"/>
    </location>
</feature>
<gene>
    <name evidence="4" type="ORF">SAMN05216565_11145</name>
</gene>
<evidence type="ECO:0000256" key="1">
    <source>
        <dbReference type="SAM" id="MobiDB-lite"/>
    </source>
</evidence>
<proteinExistence type="predicted"/>
<feature type="transmembrane region" description="Helical" evidence="2">
    <location>
        <begin position="39"/>
        <end position="61"/>
    </location>
</feature>
<dbReference type="RefSeq" id="WP_090857499.1">
    <property type="nucleotide sequence ID" value="NZ_FNJU01000011.1"/>
</dbReference>
<dbReference type="InterPro" id="IPR018392">
    <property type="entry name" value="LysM"/>
</dbReference>
<dbReference type="CDD" id="cd00118">
    <property type="entry name" value="LysM"/>
    <property type="match status" value="1"/>
</dbReference>
<name>A0A1H0WG04_9BACI</name>
<dbReference type="SUPFAM" id="SSF54106">
    <property type="entry name" value="LysM domain"/>
    <property type="match status" value="1"/>
</dbReference>
<dbReference type="Pfam" id="PF01476">
    <property type="entry name" value="LysM"/>
    <property type="match status" value="1"/>
</dbReference>
<feature type="compositionally biased region" description="Basic and acidic residues" evidence="1">
    <location>
        <begin position="1"/>
        <end position="14"/>
    </location>
</feature>
<evidence type="ECO:0000259" key="3">
    <source>
        <dbReference type="PROSITE" id="PS51782"/>
    </source>
</evidence>
<dbReference type="STRING" id="930152.SAMN05216565_11145"/>
<dbReference type="Gene3D" id="3.10.350.10">
    <property type="entry name" value="LysM domain"/>
    <property type="match status" value="1"/>
</dbReference>
<sequence length="199" mass="23355">MNHQEEDILEKVEGETLPPRSKVHKNSKKNTKLKIKFPVVRLLSLFFILLVLTIISTTIYYKDSISLPIIVEEDNQIYEKINYANKEPLQIKTKNEIIDKEIEDEPLVSNNDEITTDENTTTEVKNNDLAVQRKQQEPKNEYEIKYHTVNSSETLYRISNIYYQSRDGEQLIKEWNGLKGNRIYEGQVLKIPIKIENTK</sequence>